<dbReference type="AlphaFoldDB" id="A0A975GAB5"/>
<protein>
    <submittedName>
        <fullName evidence="1">DUF2442 domain-containing protein</fullName>
    </submittedName>
</protein>
<dbReference type="Pfam" id="PF10387">
    <property type="entry name" value="DUF2442"/>
    <property type="match status" value="1"/>
</dbReference>
<name>A0A975GAB5_9THEO</name>
<dbReference type="Proteomes" id="UP000671913">
    <property type="component" value="Chromosome"/>
</dbReference>
<dbReference type="KEGG" id="aaut:ACETAC_09015"/>
<accession>A0A975GAB5</accession>
<evidence type="ECO:0000313" key="1">
    <source>
        <dbReference type="EMBL" id="QSZ26996.1"/>
    </source>
</evidence>
<gene>
    <name evidence="1" type="ORF">ACETAC_09015</name>
</gene>
<keyword evidence="2" id="KW-1185">Reference proteome</keyword>
<dbReference type="InterPro" id="IPR018841">
    <property type="entry name" value="DUF2442"/>
</dbReference>
<proteinExistence type="predicted"/>
<evidence type="ECO:0000313" key="2">
    <source>
        <dbReference type="Proteomes" id="UP000671913"/>
    </source>
</evidence>
<organism evidence="1 2">
    <name type="scientific">Aceticella autotrophica</name>
    <dbReference type="NCBI Taxonomy" id="2755338"/>
    <lineage>
        <taxon>Bacteria</taxon>
        <taxon>Bacillati</taxon>
        <taxon>Bacillota</taxon>
        <taxon>Clostridia</taxon>
        <taxon>Thermoanaerobacterales</taxon>
        <taxon>Thermoanaerobacteraceae</taxon>
        <taxon>Aceticella</taxon>
    </lineage>
</organism>
<dbReference type="EMBL" id="CP060096">
    <property type="protein sequence ID" value="QSZ26996.1"/>
    <property type="molecule type" value="Genomic_DNA"/>
</dbReference>
<dbReference type="SUPFAM" id="SSF143880">
    <property type="entry name" value="NE0471 N-terminal domain-like"/>
    <property type="match status" value="1"/>
</dbReference>
<sequence>MKSPDIIRAKVLDDYLIHITFENGEERIFDIKPYLKYPVFKPLKDEKEFNSYKIVDGTIEWSCGADLSTDTFYIESKALKNNAIM</sequence>
<dbReference type="InterPro" id="IPR036782">
    <property type="entry name" value="NE0471-like_N"/>
</dbReference>
<dbReference type="RefSeq" id="WP_284679688.1">
    <property type="nucleotide sequence ID" value="NZ_CP060096.1"/>
</dbReference>
<dbReference type="Gene3D" id="3.30.2020.10">
    <property type="entry name" value="NE0471-like N-terminal domain"/>
    <property type="match status" value="1"/>
</dbReference>
<reference evidence="1" key="1">
    <citation type="submission" date="2020-08" db="EMBL/GenBank/DDBJ databases">
        <title>Genomic insights into the carbon and energy metabolism of the first obligate autotrophic acetogenic bacterium Aceticella autotrophica gen. nov., sp. nov.</title>
        <authorList>
            <person name="Toshchakov S.V."/>
            <person name="Elcheninov A.G."/>
            <person name="Kublanov I.V."/>
            <person name="Frolov E.N."/>
            <person name="Lebedinsky A.V."/>
        </authorList>
    </citation>
    <scope>NUCLEOTIDE SEQUENCE</scope>
    <source>
        <strain evidence="1">3443-3Ac</strain>
    </source>
</reference>